<protein>
    <submittedName>
        <fullName evidence="1">Uncharacterized protein</fullName>
    </submittedName>
</protein>
<name>A0A3N4I971_ASCIM</name>
<sequence>MWDYAASRVLEISSTVVSISQRVITTSILMVLSWAFPSLSVEVRKGIRGAFRIVAGIYTPQSYWSRIGLDFRLEVLKHKSWTVEWRRPSNSADMSRSKKALSTNHSLHQEVNRRFFKEELPAAGADLGARRNLAQREKVPGEGFNIFGEHDAQEKVLVERAGLTIGSGPI</sequence>
<keyword evidence="2" id="KW-1185">Reference proteome</keyword>
<reference evidence="1 2" key="1">
    <citation type="journal article" date="2018" name="Nat. Ecol. Evol.">
        <title>Pezizomycetes genomes reveal the molecular basis of ectomycorrhizal truffle lifestyle.</title>
        <authorList>
            <person name="Murat C."/>
            <person name="Payen T."/>
            <person name="Noel B."/>
            <person name="Kuo A."/>
            <person name="Morin E."/>
            <person name="Chen J."/>
            <person name="Kohler A."/>
            <person name="Krizsan K."/>
            <person name="Balestrini R."/>
            <person name="Da Silva C."/>
            <person name="Montanini B."/>
            <person name="Hainaut M."/>
            <person name="Levati E."/>
            <person name="Barry K.W."/>
            <person name="Belfiori B."/>
            <person name="Cichocki N."/>
            <person name="Clum A."/>
            <person name="Dockter R.B."/>
            <person name="Fauchery L."/>
            <person name="Guy J."/>
            <person name="Iotti M."/>
            <person name="Le Tacon F."/>
            <person name="Lindquist E.A."/>
            <person name="Lipzen A."/>
            <person name="Malagnac F."/>
            <person name="Mello A."/>
            <person name="Molinier V."/>
            <person name="Miyauchi S."/>
            <person name="Poulain J."/>
            <person name="Riccioni C."/>
            <person name="Rubini A."/>
            <person name="Sitrit Y."/>
            <person name="Splivallo R."/>
            <person name="Traeger S."/>
            <person name="Wang M."/>
            <person name="Zifcakova L."/>
            <person name="Wipf D."/>
            <person name="Zambonelli A."/>
            <person name="Paolocci F."/>
            <person name="Nowrousian M."/>
            <person name="Ottonello S."/>
            <person name="Baldrian P."/>
            <person name="Spatafora J.W."/>
            <person name="Henrissat B."/>
            <person name="Nagy L.G."/>
            <person name="Aury J.M."/>
            <person name="Wincker P."/>
            <person name="Grigoriev I.V."/>
            <person name="Bonfante P."/>
            <person name="Martin F.M."/>
        </authorList>
    </citation>
    <scope>NUCLEOTIDE SEQUENCE [LARGE SCALE GENOMIC DNA]</scope>
    <source>
        <strain evidence="1 2">RN42</strain>
    </source>
</reference>
<gene>
    <name evidence="1" type="ORF">BJ508DRAFT_307125</name>
</gene>
<evidence type="ECO:0000313" key="1">
    <source>
        <dbReference type="EMBL" id="RPA80680.1"/>
    </source>
</evidence>
<dbReference type="EMBL" id="ML119685">
    <property type="protein sequence ID" value="RPA80680.1"/>
    <property type="molecule type" value="Genomic_DNA"/>
</dbReference>
<accession>A0A3N4I971</accession>
<dbReference type="AlphaFoldDB" id="A0A3N4I971"/>
<proteinExistence type="predicted"/>
<evidence type="ECO:0000313" key="2">
    <source>
        <dbReference type="Proteomes" id="UP000275078"/>
    </source>
</evidence>
<organism evidence="1 2">
    <name type="scientific">Ascobolus immersus RN42</name>
    <dbReference type="NCBI Taxonomy" id="1160509"/>
    <lineage>
        <taxon>Eukaryota</taxon>
        <taxon>Fungi</taxon>
        <taxon>Dikarya</taxon>
        <taxon>Ascomycota</taxon>
        <taxon>Pezizomycotina</taxon>
        <taxon>Pezizomycetes</taxon>
        <taxon>Pezizales</taxon>
        <taxon>Ascobolaceae</taxon>
        <taxon>Ascobolus</taxon>
    </lineage>
</organism>
<dbReference type="Proteomes" id="UP000275078">
    <property type="component" value="Unassembled WGS sequence"/>
</dbReference>